<evidence type="ECO:0000256" key="9">
    <source>
        <dbReference type="ARBA" id="ARBA00030162"/>
    </source>
</evidence>
<dbReference type="OrthoDB" id="5292471at2"/>
<proteinExistence type="inferred from homology"/>
<dbReference type="InterPro" id="IPR000086">
    <property type="entry name" value="NUDIX_hydrolase_dom"/>
</dbReference>
<dbReference type="CDD" id="cd24155">
    <property type="entry name" value="NUDIX_ADPRase"/>
    <property type="match status" value="1"/>
</dbReference>
<dbReference type="PROSITE" id="PS51462">
    <property type="entry name" value="NUDIX"/>
    <property type="match status" value="1"/>
</dbReference>
<protein>
    <recommendedName>
        <fullName evidence="4">ADP-ribose pyrophosphatase</fullName>
        <ecNumber evidence="3">3.6.1.13</ecNumber>
    </recommendedName>
    <alternativeName>
        <fullName evidence="9">ADP-ribose diphosphatase</fullName>
    </alternativeName>
    <alternativeName>
        <fullName evidence="11">ADP-ribose phosphohydrolase</fullName>
    </alternativeName>
    <alternativeName>
        <fullName evidence="10">Adenosine diphosphoribose pyrophosphatase</fullName>
    </alternativeName>
</protein>
<keyword evidence="6" id="KW-0378">Hydrolase</keyword>
<dbReference type="InterPro" id="IPR004385">
    <property type="entry name" value="NDP_pyrophosphatase"/>
</dbReference>
<accession>A0A1G7GLB2</accession>
<reference evidence="17" key="1">
    <citation type="submission" date="2016-10" db="EMBL/GenBank/DDBJ databases">
        <authorList>
            <person name="Varghese N."/>
            <person name="Submissions S."/>
        </authorList>
    </citation>
    <scope>NUCLEOTIDE SEQUENCE [LARGE SCALE GENOMIC DNA]</scope>
    <source>
        <strain evidence="17">DSM 10146</strain>
    </source>
</reference>
<keyword evidence="5 13" id="KW-0479">Metal-binding</keyword>
<organism evidence="16 17">
    <name type="scientific">Salipiger thiooxidans</name>
    <dbReference type="NCBI Taxonomy" id="282683"/>
    <lineage>
        <taxon>Bacteria</taxon>
        <taxon>Pseudomonadati</taxon>
        <taxon>Pseudomonadota</taxon>
        <taxon>Alphaproteobacteria</taxon>
        <taxon>Rhodobacterales</taxon>
        <taxon>Roseobacteraceae</taxon>
        <taxon>Salipiger</taxon>
    </lineage>
</organism>
<evidence type="ECO:0000256" key="5">
    <source>
        <dbReference type="ARBA" id="ARBA00022723"/>
    </source>
</evidence>
<evidence type="ECO:0000256" key="7">
    <source>
        <dbReference type="ARBA" id="ARBA00022842"/>
    </source>
</evidence>
<dbReference type="GO" id="GO:0046872">
    <property type="term" value="F:metal ion binding"/>
    <property type="evidence" value="ECO:0007669"/>
    <property type="project" value="UniProtKB-KW"/>
</dbReference>
<dbReference type="PROSITE" id="PS00893">
    <property type="entry name" value="NUDIX_BOX"/>
    <property type="match status" value="1"/>
</dbReference>
<dbReference type="CDD" id="cd06661">
    <property type="entry name" value="GGCT_like"/>
    <property type="match status" value="1"/>
</dbReference>
<gene>
    <name evidence="16" type="ORF">SAMN04488105_10971</name>
</gene>
<evidence type="ECO:0000259" key="15">
    <source>
        <dbReference type="PROSITE" id="PS51462"/>
    </source>
</evidence>
<keyword evidence="7 13" id="KW-0460">Magnesium</keyword>
<dbReference type="GO" id="GO:0047631">
    <property type="term" value="F:ADP-ribose diphosphatase activity"/>
    <property type="evidence" value="ECO:0007669"/>
    <property type="project" value="UniProtKB-EC"/>
</dbReference>
<comment type="catalytic activity">
    <reaction evidence="12">
        <text>ADP-D-ribose + H2O = D-ribose 5-phosphate + AMP + 2 H(+)</text>
        <dbReference type="Rhea" id="RHEA:10412"/>
        <dbReference type="ChEBI" id="CHEBI:15377"/>
        <dbReference type="ChEBI" id="CHEBI:15378"/>
        <dbReference type="ChEBI" id="CHEBI:57967"/>
        <dbReference type="ChEBI" id="CHEBI:78346"/>
        <dbReference type="ChEBI" id="CHEBI:456215"/>
        <dbReference type="EC" id="3.6.1.13"/>
    </reaction>
</comment>
<dbReference type="RefSeq" id="WP_089960481.1">
    <property type="nucleotide sequence ID" value="NZ_FNAV01000009.1"/>
</dbReference>
<dbReference type="InterPro" id="IPR020084">
    <property type="entry name" value="NUDIX_hydrolase_CS"/>
</dbReference>
<evidence type="ECO:0000256" key="13">
    <source>
        <dbReference type="PIRSR" id="PIRSR604385-2"/>
    </source>
</evidence>
<dbReference type="InterPro" id="IPR013024">
    <property type="entry name" value="GGCT-like"/>
</dbReference>
<evidence type="ECO:0000256" key="1">
    <source>
        <dbReference type="ARBA" id="ARBA00001946"/>
    </source>
</evidence>
<dbReference type="InterPro" id="IPR015797">
    <property type="entry name" value="NUDIX_hydrolase-like_dom_sf"/>
</dbReference>
<sequence>MTNLFVFGTLCHRPLLERVLDRPVEAETARLPDLAVYLVQGKGLPNAALCQSAGAAAEGWLIRDAGTADVERLAFYLSGLGSEMQQAEVLTASHERLTVTVPLRACPPDACGPLFSFEEWRAEWGDAACDAAREIMAQHGQAELDEIGRLRPYLEARAWALQLGRHGAPAELRSKRGREAVEFLGDRPGWEGFFRMRAFTMRHRRFDGSWTEPLRREAFMAYDGALVLPYDPETDRVLLVEQLRFGPTLRGDPHPWVLEPVAGLVDAGESPEVCALREAEEEAGVSLRDLRPMMRIYASPGYSTEYFHCFLGFCSLSERDNGVGGLEEENEDIRSHVISFDRAMELVDSGEINVGPLAMMLYWLARHREELRRGA</sequence>
<evidence type="ECO:0000256" key="14">
    <source>
        <dbReference type="PIRSR" id="PIRSR604385-3"/>
    </source>
</evidence>
<feature type="binding site" evidence="13">
    <location>
        <position position="282"/>
    </location>
    <ligand>
        <name>Mg(2+)</name>
        <dbReference type="ChEBI" id="CHEBI:18420"/>
        <label>1</label>
    </ligand>
</feature>
<evidence type="ECO:0000256" key="2">
    <source>
        <dbReference type="ARBA" id="ARBA00007482"/>
    </source>
</evidence>
<dbReference type="SUPFAM" id="SSF55811">
    <property type="entry name" value="Nudix"/>
    <property type="match status" value="1"/>
</dbReference>
<evidence type="ECO:0000256" key="11">
    <source>
        <dbReference type="ARBA" id="ARBA00033056"/>
    </source>
</evidence>
<dbReference type="PANTHER" id="PTHR11839">
    <property type="entry name" value="UDP/ADP-SUGAR PYROPHOSPHATASE"/>
    <property type="match status" value="1"/>
</dbReference>
<feature type="binding site" evidence="13">
    <location>
        <position position="331"/>
    </location>
    <ligand>
        <name>Mg(2+)</name>
        <dbReference type="ChEBI" id="CHEBI:18420"/>
        <label>1</label>
    </ligand>
</feature>
<evidence type="ECO:0000256" key="3">
    <source>
        <dbReference type="ARBA" id="ARBA00012453"/>
    </source>
</evidence>
<dbReference type="Pfam" id="PF00293">
    <property type="entry name" value="NUDIX"/>
    <property type="match status" value="1"/>
</dbReference>
<evidence type="ECO:0000313" key="17">
    <source>
        <dbReference type="Proteomes" id="UP000198994"/>
    </source>
</evidence>
<evidence type="ECO:0000256" key="4">
    <source>
        <dbReference type="ARBA" id="ARBA00013297"/>
    </source>
</evidence>
<evidence type="ECO:0000313" key="16">
    <source>
        <dbReference type="EMBL" id="SDE88927.1"/>
    </source>
</evidence>
<dbReference type="AlphaFoldDB" id="A0A1G7GLB2"/>
<dbReference type="GO" id="GO:0019144">
    <property type="term" value="F:ADP-sugar diphosphatase activity"/>
    <property type="evidence" value="ECO:0007669"/>
    <property type="project" value="TreeGrafter"/>
</dbReference>
<dbReference type="Proteomes" id="UP000198994">
    <property type="component" value="Unassembled WGS sequence"/>
</dbReference>
<feature type="binding site" evidence="13">
    <location>
        <position position="262"/>
    </location>
    <ligand>
        <name>Mg(2+)</name>
        <dbReference type="ChEBI" id="CHEBI:18420"/>
        <label>1</label>
    </ligand>
</feature>
<evidence type="ECO:0000256" key="10">
    <source>
        <dbReference type="ARBA" id="ARBA00030308"/>
    </source>
</evidence>
<dbReference type="Gene3D" id="3.90.79.10">
    <property type="entry name" value="Nucleoside Triphosphate Pyrophosphohydrolase"/>
    <property type="match status" value="1"/>
</dbReference>
<dbReference type="Gene3D" id="3.10.490.10">
    <property type="entry name" value="Gamma-glutamyl cyclotransferase-like"/>
    <property type="match status" value="1"/>
</dbReference>
<keyword evidence="17" id="KW-1185">Reference proteome</keyword>
<dbReference type="EC" id="3.6.1.13" evidence="3"/>
<evidence type="ECO:0000256" key="6">
    <source>
        <dbReference type="ARBA" id="ARBA00022801"/>
    </source>
</evidence>
<feature type="binding site" evidence="13">
    <location>
        <position position="278"/>
    </location>
    <ligand>
        <name>Mg(2+)</name>
        <dbReference type="ChEBI" id="CHEBI:18420"/>
        <label>1</label>
    </ligand>
</feature>
<dbReference type="NCBIfam" id="TIGR00052">
    <property type="entry name" value="nudix-type nucleoside diphosphatase, YffH/AdpP family"/>
    <property type="match status" value="1"/>
</dbReference>
<comment type="cofactor">
    <cofactor evidence="1 13">
        <name>Mg(2+)</name>
        <dbReference type="ChEBI" id="CHEBI:18420"/>
    </cofactor>
</comment>
<evidence type="ECO:0000256" key="8">
    <source>
        <dbReference type="ARBA" id="ARBA00025164"/>
    </source>
</evidence>
<dbReference type="GO" id="GO:0006753">
    <property type="term" value="P:nucleoside phosphate metabolic process"/>
    <property type="evidence" value="ECO:0007669"/>
    <property type="project" value="TreeGrafter"/>
</dbReference>
<dbReference type="EMBL" id="FNAV01000009">
    <property type="protein sequence ID" value="SDE88927.1"/>
    <property type="molecule type" value="Genomic_DNA"/>
</dbReference>
<dbReference type="STRING" id="282683.SAMN04488105_10971"/>
<dbReference type="PANTHER" id="PTHR11839:SF5">
    <property type="entry name" value="ADP-RIBOSE PYROPHOSPHATASE"/>
    <property type="match status" value="1"/>
</dbReference>
<feature type="domain" description="Nudix hydrolase" evidence="15">
    <location>
        <begin position="220"/>
        <end position="360"/>
    </location>
</feature>
<comment type="function">
    <text evidence="8">Acts on ADP-mannose and ADP-glucose as well as ADP-ribose. Prevents glycogen biosynthesis. The reaction catalyzed by this enzyme is a limiting step of the gluconeogenic process.</text>
</comment>
<evidence type="ECO:0000256" key="12">
    <source>
        <dbReference type="ARBA" id="ARBA00049546"/>
    </source>
</evidence>
<feature type="short sequence motif" description="Nudix box" evidence="14">
    <location>
        <begin position="263"/>
        <end position="285"/>
    </location>
</feature>
<name>A0A1G7GLB2_9RHOB</name>
<dbReference type="GO" id="GO:0005829">
    <property type="term" value="C:cytosol"/>
    <property type="evidence" value="ECO:0007669"/>
    <property type="project" value="TreeGrafter"/>
</dbReference>
<dbReference type="GO" id="GO:0019693">
    <property type="term" value="P:ribose phosphate metabolic process"/>
    <property type="evidence" value="ECO:0007669"/>
    <property type="project" value="TreeGrafter"/>
</dbReference>
<comment type="similarity">
    <text evidence="2">Belongs to the Nudix hydrolase family. NudF subfamily.</text>
</comment>